<sequence length="531" mass="56575">MAPPDLTDAFFAAQSLAEAGDLPAATLAFESIVRATAGCAPCPLTPRGLSSAPPPSLLSSLCLSSLAEAQIDAATQLGFPLLAEGTPAALRARELLLASRCNISATLSLALLSRDSGDGSLALSLWREAAALPAGGGADPHGWWRAFVGAPREACGAVARLHAALLLSQLGGHAEAAEELRRMGYAWRLAPEAWRSAAGKAGGGGGGGEKGGGGGVPRRVAAALRRAFAPHAPYWRETGYHDASAEKRYFTFYVDLTRPASAHASLIEQLIHHLRPLTRRDDLIGAEWWVHSRAAGRGIGHELHFDVEEAHMEATGEVVHPAVSSVVYLSDEGDPTIVLDQTLHGPLASHGWLVHPQYRAFMTFAGDRLHGVLPGEFASASAPLHCGAAAAQRLTLLVAWYDRRTRGQTRRGGGQCAVPRPTRRRRWPAMLSPPAEREEEEEEEEEGGGGEAAGGRGGVVRFAPAWERLAAAARRRGAREAAACEPPSLRQHFFLREEGEVRLRLEEEHGVEGSWAKGRRKRTRAGGGEAQ</sequence>
<feature type="compositionally biased region" description="Acidic residues" evidence="1">
    <location>
        <begin position="437"/>
        <end position="448"/>
    </location>
</feature>
<proteinExistence type="predicted"/>
<evidence type="ECO:0000256" key="1">
    <source>
        <dbReference type="SAM" id="MobiDB-lite"/>
    </source>
</evidence>
<organism evidence="2 3">
    <name type="scientific">Prymnesium parvum</name>
    <name type="common">Toxic golden alga</name>
    <dbReference type="NCBI Taxonomy" id="97485"/>
    <lineage>
        <taxon>Eukaryota</taxon>
        <taxon>Haptista</taxon>
        <taxon>Haptophyta</taxon>
        <taxon>Prymnesiophyceae</taxon>
        <taxon>Prymnesiales</taxon>
        <taxon>Prymnesiaceae</taxon>
        <taxon>Prymnesium</taxon>
    </lineage>
</organism>
<dbReference type="EMBL" id="JBGBPQ010000008">
    <property type="protein sequence ID" value="KAL1521215.1"/>
    <property type="molecule type" value="Genomic_DNA"/>
</dbReference>
<comment type="caution">
    <text evidence="2">The sequence shown here is derived from an EMBL/GenBank/DDBJ whole genome shotgun (WGS) entry which is preliminary data.</text>
</comment>
<evidence type="ECO:0008006" key="4">
    <source>
        <dbReference type="Google" id="ProtNLM"/>
    </source>
</evidence>
<protein>
    <recommendedName>
        <fullName evidence="4">Prolyl 4-hydroxylase alpha subunit domain-containing protein</fullName>
    </recommendedName>
</protein>
<accession>A0AB34JJW7</accession>
<dbReference type="AlphaFoldDB" id="A0AB34JJW7"/>
<dbReference type="Proteomes" id="UP001515480">
    <property type="component" value="Unassembled WGS sequence"/>
</dbReference>
<name>A0AB34JJW7_PRYPA</name>
<reference evidence="2 3" key="1">
    <citation type="journal article" date="2024" name="Science">
        <title>Giant polyketide synthase enzymes in the biosynthesis of giant marine polyether toxins.</title>
        <authorList>
            <person name="Fallon T.R."/>
            <person name="Shende V.V."/>
            <person name="Wierzbicki I.H."/>
            <person name="Pendleton A.L."/>
            <person name="Watervoot N.F."/>
            <person name="Auber R.P."/>
            <person name="Gonzalez D.J."/>
            <person name="Wisecaver J.H."/>
            <person name="Moore B.S."/>
        </authorList>
    </citation>
    <scope>NUCLEOTIDE SEQUENCE [LARGE SCALE GENOMIC DNA]</scope>
    <source>
        <strain evidence="2 3">12B1</strain>
    </source>
</reference>
<feature type="region of interest" description="Disordered" evidence="1">
    <location>
        <begin position="507"/>
        <end position="531"/>
    </location>
</feature>
<gene>
    <name evidence="2" type="ORF">AB1Y20_022764</name>
</gene>
<keyword evidence="3" id="KW-1185">Reference proteome</keyword>
<feature type="region of interest" description="Disordered" evidence="1">
    <location>
        <begin position="409"/>
        <end position="457"/>
    </location>
</feature>
<evidence type="ECO:0000313" key="3">
    <source>
        <dbReference type="Proteomes" id="UP001515480"/>
    </source>
</evidence>
<evidence type="ECO:0000313" key="2">
    <source>
        <dbReference type="EMBL" id="KAL1521215.1"/>
    </source>
</evidence>